<dbReference type="PANTHER" id="PTHR13966:SF5">
    <property type="entry name" value="ENDONUCLEASE G, MITOCHONDRIAL"/>
    <property type="match status" value="1"/>
</dbReference>
<protein>
    <submittedName>
        <fullName evidence="5">DNA/RNA non-specific endonuclease</fullName>
    </submittedName>
</protein>
<sequence>MSDNNTSSSVAAAIPVSTDATVRTIQFTVPLRIRIELGAAGVEQAVSVGFGPVAVGFETRKPAPRTYTDRNGYDPAFLTGTSISFESLLAPITDRLALTIDQKTVLAYRNFSVAMHRIRRLSVATAVNIDGQRTQSMGRSDVWILDPRLSETYQTGPEVYANNDLDRGHMVRRLDPVWGAQAQQANDDTFHYTNSCPQHAGLNQKAWADLEDYILNNTKLAQLKVSVFTGPVFGEADIPYRGVLLPLQFWKVAAVIKKDGELSMTGYLLSQKSLLVDLREGIAEDGFGAFRTYQVPLSQIQALTELDFSPYFSHDPLHRAGAGRFEVTTDLREIQNPDDLIL</sequence>
<dbReference type="CDD" id="cd00091">
    <property type="entry name" value="NUC"/>
    <property type="match status" value="1"/>
</dbReference>
<feature type="active site" description="Proton acceptor" evidence="1">
    <location>
        <position position="169"/>
    </location>
</feature>
<organism evidence="5 6">
    <name type="scientific">Spirosoma sordidisoli</name>
    <dbReference type="NCBI Taxonomy" id="2502893"/>
    <lineage>
        <taxon>Bacteria</taxon>
        <taxon>Pseudomonadati</taxon>
        <taxon>Bacteroidota</taxon>
        <taxon>Cytophagia</taxon>
        <taxon>Cytophagales</taxon>
        <taxon>Cytophagaceae</taxon>
        <taxon>Spirosoma</taxon>
    </lineage>
</organism>
<feature type="domain" description="ENPP1-3/EXOG-like endonuclease/phosphodiesterase" evidence="3">
    <location>
        <begin position="108"/>
        <end position="315"/>
    </location>
</feature>
<dbReference type="SMART" id="SM00892">
    <property type="entry name" value="Endonuclease_NS"/>
    <property type="match status" value="1"/>
</dbReference>
<evidence type="ECO:0000256" key="1">
    <source>
        <dbReference type="PIRSR" id="PIRSR640255-1"/>
    </source>
</evidence>
<dbReference type="Pfam" id="PF01223">
    <property type="entry name" value="Endonuclease_NS"/>
    <property type="match status" value="1"/>
</dbReference>
<keyword evidence="5" id="KW-0378">Hydrolase</keyword>
<proteinExistence type="predicted"/>
<gene>
    <name evidence="5" type="ORF">EQG79_03730</name>
</gene>
<dbReference type="GO" id="GO:0004519">
    <property type="term" value="F:endonuclease activity"/>
    <property type="evidence" value="ECO:0007669"/>
    <property type="project" value="UniProtKB-KW"/>
</dbReference>
<evidence type="ECO:0000259" key="4">
    <source>
        <dbReference type="SMART" id="SM00892"/>
    </source>
</evidence>
<dbReference type="InterPro" id="IPR044929">
    <property type="entry name" value="DNA/RNA_non-sp_Endonuclease_sf"/>
</dbReference>
<dbReference type="EMBL" id="SBLB01000001">
    <property type="protein sequence ID" value="RYC71266.1"/>
    <property type="molecule type" value="Genomic_DNA"/>
</dbReference>
<dbReference type="GO" id="GO:0046872">
    <property type="term" value="F:metal ion binding"/>
    <property type="evidence" value="ECO:0007669"/>
    <property type="project" value="UniProtKB-KW"/>
</dbReference>
<dbReference type="SMART" id="SM00477">
    <property type="entry name" value="NUC"/>
    <property type="match status" value="1"/>
</dbReference>
<accession>A0A4Q2UPI0</accession>
<feature type="binding site" evidence="2">
    <location>
        <position position="203"/>
    </location>
    <ligand>
        <name>Mg(2+)</name>
        <dbReference type="ChEBI" id="CHEBI:18420"/>
        <note>catalytic</note>
    </ligand>
</feature>
<dbReference type="SUPFAM" id="SSF54060">
    <property type="entry name" value="His-Me finger endonucleases"/>
    <property type="match status" value="1"/>
</dbReference>
<dbReference type="InterPro" id="IPR040255">
    <property type="entry name" value="Non-specific_endonuclease"/>
</dbReference>
<dbReference type="InterPro" id="IPR001604">
    <property type="entry name" value="Endo_G_ENPP1-like_dom"/>
</dbReference>
<keyword evidence="5" id="KW-0540">Nuclease</keyword>
<comment type="caution">
    <text evidence="5">The sequence shown here is derived from an EMBL/GenBank/DDBJ whole genome shotgun (WGS) entry which is preliminary data.</text>
</comment>
<name>A0A4Q2UPI0_9BACT</name>
<evidence type="ECO:0000313" key="6">
    <source>
        <dbReference type="Proteomes" id="UP000290407"/>
    </source>
</evidence>
<dbReference type="Gene3D" id="3.40.570.10">
    <property type="entry name" value="Extracellular Endonuclease, subunit A"/>
    <property type="match status" value="1"/>
</dbReference>
<evidence type="ECO:0000259" key="3">
    <source>
        <dbReference type="SMART" id="SM00477"/>
    </source>
</evidence>
<reference evidence="5 6" key="1">
    <citation type="submission" date="2019-01" db="EMBL/GenBank/DDBJ databases">
        <title>Spirosoma flava sp. nov., a propanil-degrading bacterium isolated from herbicide-contaminated soil.</title>
        <authorList>
            <person name="Zhang L."/>
            <person name="Jiang J.-D."/>
        </authorList>
    </citation>
    <scope>NUCLEOTIDE SEQUENCE [LARGE SCALE GENOMIC DNA]</scope>
    <source>
        <strain evidence="5 6">TY50</strain>
    </source>
</reference>
<feature type="domain" description="DNA/RNA non-specific endonuclease/pyrophosphatase/phosphodiesterase" evidence="4">
    <location>
        <begin position="107"/>
        <end position="312"/>
    </location>
</feature>
<dbReference type="InterPro" id="IPR044925">
    <property type="entry name" value="His-Me_finger_sf"/>
</dbReference>
<dbReference type="Proteomes" id="UP000290407">
    <property type="component" value="Unassembled WGS sequence"/>
</dbReference>
<dbReference type="GO" id="GO:0016787">
    <property type="term" value="F:hydrolase activity"/>
    <property type="evidence" value="ECO:0007669"/>
    <property type="project" value="InterPro"/>
</dbReference>
<dbReference type="GO" id="GO:0003676">
    <property type="term" value="F:nucleic acid binding"/>
    <property type="evidence" value="ECO:0007669"/>
    <property type="project" value="InterPro"/>
</dbReference>
<dbReference type="RefSeq" id="WP_077920345.1">
    <property type="nucleotide sequence ID" value="NZ_SBLB01000001.1"/>
</dbReference>
<evidence type="ECO:0000313" key="5">
    <source>
        <dbReference type="EMBL" id="RYC71266.1"/>
    </source>
</evidence>
<dbReference type="PANTHER" id="PTHR13966">
    <property type="entry name" value="ENDONUCLEASE RELATED"/>
    <property type="match status" value="1"/>
</dbReference>
<dbReference type="InterPro" id="IPR020821">
    <property type="entry name" value="ENPP1-3/EXOG-like_nuc-like"/>
</dbReference>
<keyword evidence="6" id="KW-1185">Reference proteome</keyword>
<dbReference type="AlphaFoldDB" id="A0A4Q2UPI0"/>
<keyword evidence="2" id="KW-0479">Metal-binding</keyword>
<evidence type="ECO:0000256" key="2">
    <source>
        <dbReference type="PIRSR" id="PIRSR640255-2"/>
    </source>
</evidence>
<keyword evidence="5" id="KW-0255">Endonuclease</keyword>